<protein>
    <recommendedName>
        <fullName evidence="2">chitinase</fullName>
        <ecNumber evidence="2">3.2.1.14</ecNumber>
    </recommendedName>
</protein>
<dbReference type="InterPro" id="IPR011583">
    <property type="entry name" value="Chitinase_II/V-like_cat"/>
</dbReference>
<dbReference type="GO" id="GO:0006032">
    <property type="term" value="P:chitin catabolic process"/>
    <property type="evidence" value="ECO:0007669"/>
    <property type="project" value="UniProtKB-KW"/>
</dbReference>
<dbReference type="OrthoDB" id="9775889at2"/>
<evidence type="ECO:0000256" key="8">
    <source>
        <dbReference type="SAM" id="SignalP"/>
    </source>
</evidence>
<organism evidence="10 11">
    <name type="scientific">Mucilaginibacter pedocola</name>
    <dbReference type="NCBI Taxonomy" id="1792845"/>
    <lineage>
        <taxon>Bacteria</taxon>
        <taxon>Pseudomonadati</taxon>
        <taxon>Bacteroidota</taxon>
        <taxon>Sphingobacteriia</taxon>
        <taxon>Sphingobacteriales</taxon>
        <taxon>Sphingobacteriaceae</taxon>
        <taxon>Mucilaginibacter</taxon>
    </lineage>
</organism>
<dbReference type="GO" id="GO:0008061">
    <property type="term" value="F:chitin binding"/>
    <property type="evidence" value="ECO:0007669"/>
    <property type="project" value="InterPro"/>
</dbReference>
<dbReference type="InterPro" id="IPR017853">
    <property type="entry name" value="GH"/>
</dbReference>
<evidence type="ECO:0000256" key="1">
    <source>
        <dbReference type="ARBA" id="ARBA00000822"/>
    </source>
</evidence>
<evidence type="ECO:0000256" key="5">
    <source>
        <dbReference type="ARBA" id="ARBA00023295"/>
    </source>
</evidence>
<name>A0A1S9PAU3_9SPHI</name>
<dbReference type="PANTHER" id="PTHR11177">
    <property type="entry name" value="CHITINASE"/>
    <property type="match status" value="1"/>
</dbReference>
<dbReference type="PROSITE" id="PS51910">
    <property type="entry name" value="GH18_2"/>
    <property type="match status" value="1"/>
</dbReference>
<dbReference type="SUPFAM" id="SSF54556">
    <property type="entry name" value="Chitinase insertion domain"/>
    <property type="match status" value="1"/>
</dbReference>
<dbReference type="GO" id="GO:0005975">
    <property type="term" value="P:carbohydrate metabolic process"/>
    <property type="evidence" value="ECO:0007669"/>
    <property type="project" value="InterPro"/>
</dbReference>
<feature type="domain" description="GH18" evidence="9">
    <location>
        <begin position="38"/>
        <end position="383"/>
    </location>
</feature>
<keyword evidence="8" id="KW-0732">Signal</keyword>
<evidence type="ECO:0000313" key="10">
    <source>
        <dbReference type="EMBL" id="OOQ57718.1"/>
    </source>
</evidence>
<evidence type="ECO:0000313" key="11">
    <source>
        <dbReference type="Proteomes" id="UP000189739"/>
    </source>
</evidence>
<dbReference type="PANTHER" id="PTHR11177:SF317">
    <property type="entry name" value="CHITINASE 12-RELATED"/>
    <property type="match status" value="1"/>
</dbReference>
<reference evidence="10 11" key="1">
    <citation type="submission" date="2016-07" db="EMBL/GenBank/DDBJ databases">
        <title>Genomic analysis of zinc-resistant bacterium Mucilaginibacter pedocola TBZ30.</title>
        <authorList>
            <person name="Huang J."/>
            <person name="Tang J."/>
        </authorList>
    </citation>
    <scope>NUCLEOTIDE SEQUENCE [LARGE SCALE GENOMIC DNA]</scope>
    <source>
        <strain evidence="10 11">TBZ30</strain>
    </source>
</reference>
<evidence type="ECO:0000256" key="2">
    <source>
        <dbReference type="ARBA" id="ARBA00012729"/>
    </source>
</evidence>
<dbReference type="GO" id="GO:0008843">
    <property type="term" value="F:endochitinase activity"/>
    <property type="evidence" value="ECO:0007669"/>
    <property type="project" value="UniProtKB-EC"/>
</dbReference>
<dbReference type="PROSITE" id="PS01095">
    <property type="entry name" value="GH18_1"/>
    <property type="match status" value="1"/>
</dbReference>
<evidence type="ECO:0000256" key="4">
    <source>
        <dbReference type="ARBA" id="ARBA00023024"/>
    </source>
</evidence>
<dbReference type="InterPro" id="IPR050314">
    <property type="entry name" value="Glycosyl_Hydrlase_18"/>
</dbReference>
<dbReference type="RefSeq" id="WP_078350316.1">
    <property type="nucleotide sequence ID" value="NZ_MBTF01000035.1"/>
</dbReference>
<sequence length="383" mass="44133">MKTLIKFKPLLLASALLCIVALSAMVNPNPPKPKKPKRVIIGYVGGYRGLIDTTMVNANKLTHINYAFVDVQNNRAFLKRRKTDTVNFRILRNLKKVNPDLKILISIGGWTWSRNFSDAVLTDTSRRAFAKSAADLVKTYQLDGVDIDWEYPNDIGNGNIYRKEDKQNFTLMFEALRNELDEVERVTGKKMLLTAAVGGFKRFIQNTEMDKVQRYLDYVNLMTYDYFQDSLGIAVHHTNLYPSKVYQTANYADKAVNDFIEAGVPAHKLVMGMAFYGRSRKVTDVLRQGLGLKTDGYMRGGGYTYIKDSLLTQKGFKYYRDRDADAPYIFNAETKQFISYDDEWSVRQKCYYVMKRDMAGVMFWEYSDDKKEYLINAVNRALK</sequence>
<dbReference type="InterPro" id="IPR029070">
    <property type="entry name" value="Chitinase_insertion_sf"/>
</dbReference>
<dbReference type="EC" id="3.2.1.14" evidence="2"/>
<keyword evidence="11" id="KW-1185">Reference proteome</keyword>
<dbReference type="STRING" id="1792845.BC343_13060"/>
<feature type="chain" id="PRO_5013272773" description="chitinase" evidence="8">
    <location>
        <begin position="27"/>
        <end position="383"/>
    </location>
</feature>
<gene>
    <name evidence="10" type="ORF">BC343_13060</name>
</gene>
<keyword evidence="4" id="KW-0119">Carbohydrate metabolism</keyword>
<keyword evidence="3 6" id="KW-0378">Hydrolase</keyword>
<feature type="signal peptide" evidence="8">
    <location>
        <begin position="1"/>
        <end position="26"/>
    </location>
</feature>
<dbReference type="Proteomes" id="UP000189739">
    <property type="component" value="Unassembled WGS sequence"/>
</dbReference>
<dbReference type="AlphaFoldDB" id="A0A1S9PAU3"/>
<comment type="caution">
    <text evidence="10">The sequence shown here is derived from an EMBL/GenBank/DDBJ whole genome shotgun (WGS) entry which is preliminary data.</text>
</comment>
<keyword evidence="4" id="KW-0624">Polysaccharide degradation</keyword>
<dbReference type="SUPFAM" id="SSF51445">
    <property type="entry name" value="(Trans)glycosidases"/>
    <property type="match status" value="1"/>
</dbReference>
<keyword evidence="4" id="KW-0146">Chitin degradation</keyword>
<keyword evidence="5 6" id="KW-0326">Glycosidase</keyword>
<comment type="catalytic activity">
    <reaction evidence="1">
        <text>Random endo-hydrolysis of N-acetyl-beta-D-glucosaminide (1-&gt;4)-beta-linkages in chitin and chitodextrins.</text>
        <dbReference type="EC" id="3.2.1.14"/>
    </reaction>
</comment>
<evidence type="ECO:0000256" key="7">
    <source>
        <dbReference type="RuleBase" id="RU004453"/>
    </source>
</evidence>
<proteinExistence type="inferred from homology"/>
<evidence type="ECO:0000256" key="3">
    <source>
        <dbReference type="ARBA" id="ARBA00022801"/>
    </source>
</evidence>
<dbReference type="Gene3D" id="3.10.50.10">
    <property type="match status" value="1"/>
</dbReference>
<evidence type="ECO:0000256" key="6">
    <source>
        <dbReference type="RuleBase" id="RU000489"/>
    </source>
</evidence>
<dbReference type="InterPro" id="IPR001223">
    <property type="entry name" value="Glyco_hydro18_cat"/>
</dbReference>
<comment type="similarity">
    <text evidence="7">Belongs to the glycosyl hydrolase 18 family.</text>
</comment>
<dbReference type="Gene3D" id="3.20.20.80">
    <property type="entry name" value="Glycosidases"/>
    <property type="match status" value="1"/>
</dbReference>
<accession>A0A1S9PAU3</accession>
<dbReference type="SMART" id="SM00636">
    <property type="entry name" value="Glyco_18"/>
    <property type="match status" value="1"/>
</dbReference>
<dbReference type="EMBL" id="MBTF01000035">
    <property type="protein sequence ID" value="OOQ57718.1"/>
    <property type="molecule type" value="Genomic_DNA"/>
</dbReference>
<dbReference type="InterPro" id="IPR001579">
    <property type="entry name" value="Glyco_hydro_18_chit_AS"/>
</dbReference>
<dbReference type="CDD" id="cd06548">
    <property type="entry name" value="GH18_chitinase"/>
    <property type="match status" value="1"/>
</dbReference>
<dbReference type="Pfam" id="PF00704">
    <property type="entry name" value="Glyco_hydro_18"/>
    <property type="match status" value="1"/>
</dbReference>
<evidence type="ECO:0000259" key="9">
    <source>
        <dbReference type="PROSITE" id="PS51910"/>
    </source>
</evidence>